<evidence type="ECO:0000259" key="3">
    <source>
        <dbReference type="PROSITE" id="PS50200"/>
    </source>
</evidence>
<accession>A0A3Q3G5Q8</accession>
<dbReference type="InterPro" id="IPR000159">
    <property type="entry name" value="RA_dom"/>
</dbReference>
<organism evidence="4 5">
    <name type="scientific">Kryptolebias marmoratus</name>
    <name type="common">Mangrove killifish</name>
    <name type="synonym">Rivulus marmoratus</name>
    <dbReference type="NCBI Taxonomy" id="37003"/>
    <lineage>
        <taxon>Eukaryota</taxon>
        <taxon>Metazoa</taxon>
        <taxon>Chordata</taxon>
        <taxon>Craniata</taxon>
        <taxon>Vertebrata</taxon>
        <taxon>Euteleostomi</taxon>
        <taxon>Actinopterygii</taxon>
        <taxon>Neopterygii</taxon>
        <taxon>Teleostei</taxon>
        <taxon>Neoteleostei</taxon>
        <taxon>Acanthomorphata</taxon>
        <taxon>Ovalentaria</taxon>
        <taxon>Atherinomorphae</taxon>
        <taxon>Cyprinodontiformes</taxon>
        <taxon>Rivulidae</taxon>
        <taxon>Kryptolebias</taxon>
    </lineage>
</organism>
<dbReference type="KEGG" id="kmr:108244214"/>
<dbReference type="Proteomes" id="UP000264800">
    <property type="component" value="Unplaced"/>
</dbReference>
<feature type="compositionally biased region" description="Basic residues" evidence="2">
    <location>
        <begin position="131"/>
        <end position="143"/>
    </location>
</feature>
<dbReference type="Ensembl" id="ENSKMAT00000019785.1">
    <property type="protein sequence ID" value="ENSKMAP00000019522.1"/>
    <property type="gene ID" value="ENSKMAG00000014526.1"/>
</dbReference>
<dbReference type="PANTHER" id="PTHR15286">
    <property type="entry name" value="RAS-ASSOCIATING DOMAIN CONTAINING PROTEIN"/>
    <property type="match status" value="1"/>
</dbReference>
<name>A0A3Q3G5Q8_KRYMA</name>
<feature type="region of interest" description="Disordered" evidence="2">
    <location>
        <begin position="130"/>
        <end position="153"/>
    </location>
</feature>
<dbReference type="Gene3D" id="3.10.20.90">
    <property type="entry name" value="Phosphatidylinositol 3-kinase Catalytic Subunit, Chain A, domain 1"/>
    <property type="match status" value="1"/>
</dbReference>
<feature type="domain" description="Ras-associating" evidence="3">
    <location>
        <begin position="24"/>
        <end position="118"/>
    </location>
</feature>
<reference evidence="4" key="1">
    <citation type="submission" date="2025-08" db="UniProtKB">
        <authorList>
            <consortium name="Ensembl"/>
        </authorList>
    </citation>
    <scope>IDENTIFICATION</scope>
</reference>
<evidence type="ECO:0000256" key="2">
    <source>
        <dbReference type="SAM" id="MobiDB-lite"/>
    </source>
</evidence>
<feature type="compositionally biased region" description="Low complexity" evidence="2">
    <location>
        <begin position="400"/>
        <end position="418"/>
    </location>
</feature>
<dbReference type="CTD" id="9182"/>
<reference evidence="4" key="2">
    <citation type="submission" date="2025-09" db="UniProtKB">
        <authorList>
            <consortium name="Ensembl"/>
        </authorList>
    </citation>
    <scope>IDENTIFICATION</scope>
</reference>
<keyword evidence="1" id="KW-0175">Coiled coil</keyword>
<dbReference type="OMA" id="VQESYLM"/>
<protein>
    <submittedName>
        <fullName evidence="4">Ras association domain family member 9</fullName>
    </submittedName>
</protein>
<evidence type="ECO:0000256" key="1">
    <source>
        <dbReference type="SAM" id="Coils"/>
    </source>
</evidence>
<dbReference type="RefSeq" id="XP_017285686.1">
    <property type="nucleotide sequence ID" value="XM_017430197.3"/>
</dbReference>
<dbReference type="InterPro" id="IPR029071">
    <property type="entry name" value="Ubiquitin-like_domsf"/>
</dbReference>
<dbReference type="OrthoDB" id="10034447at2759"/>
<evidence type="ECO:0000313" key="5">
    <source>
        <dbReference type="Proteomes" id="UP000264800"/>
    </source>
</evidence>
<dbReference type="SUPFAM" id="SSF54236">
    <property type="entry name" value="Ubiquitin-like"/>
    <property type="match status" value="1"/>
</dbReference>
<dbReference type="PROSITE" id="PS50200">
    <property type="entry name" value="RA"/>
    <property type="match status" value="1"/>
</dbReference>
<dbReference type="GO" id="GO:0007165">
    <property type="term" value="P:signal transduction"/>
    <property type="evidence" value="ECO:0007669"/>
    <property type="project" value="InterPro"/>
</dbReference>
<dbReference type="PANTHER" id="PTHR15286:SF10">
    <property type="entry name" value="RAS ASSOCIATION DOMAIN-CONTAINING PROTEIN 9"/>
    <property type="match status" value="1"/>
</dbReference>
<evidence type="ECO:0000313" key="4">
    <source>
        <dbReference type="Ensembl" id="ENSKMAP00000019522.1"/>
    </source>
</evidence>
<dbReference type="GeneTree" id="ENSGT00950000182839"/>
<proteinExistence type="predicted"/>
<dbReference type="GeneID" id="108244214"/>
<sequence length="436" mass="49500">MAPFGKNFLKARLKNRTKDAEPVVGKEIQVTVCNEEKVVCGVTKHTTCADMIQALLEDHKSLPESKRLIHGEPKDFCLVERWKGFERALPPLTRILRLWYAWGDQRPFIQFILVKTSDFVPQTAKIDGKCKGAKPKRWGHNHTHSTPLPADKQKRMVKKAFRKLEKLHKESRISPGAEEVRRMVQLILNQDHTIREQIQRMRELDLEIEQFELEVQKKSDSEISLPQACDPSLAAHSKEQLQKYLYTSNGVQQLDMQIQLHQEFILQLSLDIDAELRSSGLLLVQDEDGEQKGATAALQLPSENDEFVYKAELERLQDELKHSLFSGVTLQNQAAEIDKQLKSADSSLVAKDQECWQLASQLNSLQIMDCMEEKQPTLVPLKSEPKCDVSQTVKLKHSLSPPDVTDTDSDTGISSTHSQDSLSPNLDFPPPLDTDV</sequence>
<dbReference type="InterPro" id="IPR033593">
    <property type="entry name" value="N-RASSF"/>
</dbReference>
<feature type="compositionally biased region" description="Pro residues" evidence="2">
    <location>
        <begin position="427"/>
        <end position="436"/>
    </location>
</feature>
<dbReference type="AlphaFoldDB" id="A0A3Q3G5Q8"/>
<feature type="coiled-coil region" evidence="1">
    <location>
        <begin position="194"/>
        <end position="221"/>
    </location>
</feature>
<feature type="region of interest" description="Disordered" evidence="2">
    <location>
        <begin position="392"/>
        <end position="436"/>
    </location>
</feature>
<dbReference type="SMART" id="SM00314">
    <property type="entry name" value="RA"/>
    <property type="match status" value="1"/>
</dbReference>
<keyword evidence="5" id="KW-1185">Reference proteome</keyword>